<protein>
    <submittedName>
        <fullName evidence="3">Uncharacterized protein</fullName>
    </submittedName>
</protein>
<dbReference type="EMBL" id="JH816975">
    <property type="protein sequence ID" value="EKC22242.1"/>
    <property type="molecule type" value="Genomic_DNA"/>
</dbReference>
<gene>
    <name evidence="3" type="ORF">CGI_10002593</name>
</gene>
<feature type="region of interest" description="Disordered" evidence="1">
    <location>
        <begin position="199"/>
        <end position="236"/>
    </location>
</feature>
<dbReference type="AlphaFoldDB" id="K1PEA8"/>
<feature type="compositionally biased region" description="Basic and acidic residues" evidence="1">
    <location>
        <begin position="213"/>
        <end position="229"/>
    </location>
</feature>
<evidence type="ECO:0000256" key="1">
    <source>
        <dbReference type="SAM" id="MobiDB-lite"/>
    </source>
</evidence>
<reference evidence="3" key="1">
    <citation type="journal article" date="2012" name="Nature">
        <title>The oyster genome reveals stress adaptation and complexity of shell formation.</title>
        <authorList>
            <person name="Zhang G."/>
            <person name="Fang X."/>
            <person name="Guo X."/>
            <person name="Li L."/>
            <person name="Luo R."/>
            <person name="Xu F."/>
            <person name="Yang P."/>
            <person name="Zhang L."/>
            <person name="Wang X."/>
            <person name="Qi H."/>
            <person name="Xiong Z."/>
            <person name="Que H."/>
            <person name="Xie Y."/>
            <person name="Holland P.W."/>
            <person name="Paps J."/>
            <person name="Zhu Y."/>
            <person name="Wu F."/>
            <person name="Chen Y."/>
            <person name="Wang J."/>
            <person name="Peng C."/>
            <person name="Meng J."/>
            <person name="Yang L."/>
            <person name="Liu J."/>
            <person name="Wen B."/>
            <person name="Zhang N."/>
            <person name="Huang Z."/>
            <person name="Zhu Q."/>
            <person name="Feng Y."/>
            <person name="Mount A."/>
            <person name="Hedgecock D."/>
            <person name="Xu Z."/>
            <person name="Liu Y."/>
            <person name="Domazet-Loso T."/>
            <person name="Du Y."/>
            <person name="Sun X."/>
            <person name="Zhang S."/>
            <person name="Liu B."/>
            <person name="Cheng P."/>
            <person name="Jiang X."/>
            <person name="Li J."/>
            <person name="Fan D."/>
            <person name="Wang W."/>
            <person name="Fu W."/>
            <person name="Wang T."/>
            <person name="Wang B."/>
            <person name="Zhang J."/>
            <person name="Peng Z."/>
            <person name="Li Y."/>
            <person name="Li N."/>
            <person name="Wang J."/>
            <person name="Chen M."/>
            <person name="He Y."/>
            <person name="Tan F."/>
            <person name="Song X."/>
            <person name="Zheng Q."/>
            <person name="Huang R."/>
            <person name="Yang H."/>
            <person name="Du X."/>
            <person name="Chen L."/>
            <person name="Yang M."/>
            <person name="Gaffney P.M."/>
            <person name="Wang S."/>
            <person name="Luo L."/>
            <person name="She Z."/>
            <person name="Ming Y."/>
            <person name="Huang W."/>
            <person name="Zhang S."/>
            <person name="Huang B."/>
            <person name="Zhang Y."/>
            <person name="Qu T."/>
            <person name="Ni P."/>
            <person name="Miao G."/>
            <person name="Wang J."/>
            <person name="Wang Q."/>
            <person name="Steinberg C.E."/>
            <person name="Wang H."/>
            <person name="Li N."/>
            <person name="Qian L."/>
            <person name="Zhang G."/>
            <person name="Li Y."/>
            <person name="Yang H."/>
            <person name="Liu X."/>
            <person name="Wang J."/>
            <person name="Yin Y."/>
            <person name="Wang J."/>
        </authorList>
    </citation>
    <scope>NUCLEOTIDE SEQUENCE [LARGE SCALE GENOMIC DNA]</scope>
    <source>
        <strain evidence="3">05x7-T-G4-1.051#20</strain>
    </source>
</reference>
<organism evidence="3">
    <name type="scientific">Magallana gigas</name>
    <name type="common">Pacific oyster</name>
    <name type="synonym">Crassostrea gigas</name>
    <dbReference type="NCBI Taxonomy" id="29159"/>
    <lineage>
        <taxon>Eukaryota</taxon>
        <taxon>Metazoa</taxon>
        <taxon>Spiralia</taxon>
        <taxon>Lophotrochozoa</taxon>
        <taxon>Mollusca</taxon>
        <taxon>Bivalvia</taxon>
        <taxon>Autobranchia</taxon>
        <taxon>Pteriomorphia</taxon>
        <taxon>Ostreida</taxon>
        <taxon>Ostreoidea</taxon>
        <taxon>Ostreidae</taxon>
        <taxon>Magallana</taxon>
    </lineage>
</organism>
<accession>K1PEA8</accession>
<feature type="chain" id="PRO_5043791916" evidence="2">
    <location>
        <begin position="29"/>
        <end position="391"/>
    </location>
</feature>
<sequence length="391" mass="43490">MRLVSLRNKIVLLLQCLLPADLKHTVKAETESVDEFIEFVMRVIRSSNREKDLESEDTDIHSLHKYQDESECLDDEMPVLENCTAYVSNISSNISSPPPTSRFQSLSDSGIVQDQSFTCEATCETISVNVDFANDQQTNVDSDYQGFLPTNKPREMISSEALPDGTHMVIEDEVMKDASQEKVICASVQEMVPMDIEDAQPPTVSTAPSEVPMEDHDIDNKSDDDKSNDKVPTTSDVLVDNCENDVHVLDKLASVLANGDSKSTSASRSDPLMELLAVEKTSETFPTESKNEMAVQGLTCVVETPRDAGNEEGVANTESSTVKVVEVFEPSVVLCKKPKKCLKMFMKKVHSLLHRLLPGVHFEHHFFRNSDNLEYLLDAIIQSNQELSVDV</sequence>
<keyword evidence="2" id="KW-0732">Signal</keyword>
<name>K1PEA8_MAGGI</name>
<feature type="signal peptide" evidence="2">
    <location>
        <begin position="1"/>
        <end position="28"/>
    </location>
</feature>
<dbReference type="HOGENOM" id="CLU_706471_0_0_1"/>
<proteinExistence type="predicted"/>
<evidence type="ECO:0000256" key="2">
    <source>
        <dbReference type="SAM" id="SignalP"/>
    </source>
</evidence>
<dbReference type="InParanoid" id="K1PEA8"/>
<evidence type="ECO:0000313" key="3">
    <source>
        <dbReference type="EMBL" id="EKC22242.1"/>
    </source>
</evidence>